<sequence length="1107" mass="125715">MAEYLDIYVEGPLEASTNTPDLRPALAQYDPWKKLLPLLIKPFLHHMSRSTGAVVKPANDLKGTCSLASCRTRTLKILCLYLDQLVRNGLFPSAPIAPKLSFSLELLDFYRAIFEQSCDAIASISAALYNFYHRRGFPILNKGSRMQDPFRKGFGVAVQWYDALRVQIENEVNNAIAESITLTTPLNPERACNTISSSMPKPDLTSTSGTESTPQFPVQHQLTRGQAARALVNRCPACFGHTEWGRPLNNGGDIHVCLDGNFHHRHQASAGDGPKVVDPDWLLSKIQVDEVGLHIEEARQKKPKDYDRKAPDHAIDGCRDSYEAADGDKKKATTKKFDDHGLVFLVCRHDIPLFFANIDTPGEQQKYAIALLLHLFSLLPPEATVTGLYDIGCVVERSIKRHGLLPESIANRLQFATSVMHAYGHQWACQLAYNPRYRPGLGLTDGEGVERLWSRLRRLIGVERSQWRSRRLWLLDRQATAIATELRNDLGSWLDRRNTRGVKIQGGNAADIIHERGIPVSELQQEWQAQREAQGSLKARKSYAPTRLKKEVESVFTIHETLEAIQDSIANAKDEILNAEKPSKSSLKVLKALEAGRESLSTEVENLYNSLNLPSSLPELQDASLEFTQTLMLARDLKINIRKRAIGSFFEWDKLDQAAGGKGQALGTKLHQQTRKAITRRAPQIVTSIRKFNKYCDQLSKLQPPEKGAFPLPSHLPTTLDELRKDSTLLEDVWTTEFKDAVPARWLNDVKTREGIRAMLKSQRCKEEKSRLAIEAVNLTVWYEQELRGIEGALRNSAHFHFRSLLLQRHREHIQFSSAWTSELLSADDFAKPDPPAFAEDQETAPGEVVDLTVDASETHYPEEQILELLDPDEAMCGDLNSDMIETQRILFNWDPLKFLFSPPDILRLKTPTSRLNDVCINDGARLLKAMLSALPDYAPSLTCAILTSWELPRIRQGCPDDILWRHIEGSRFWEQDVWILPVHRPIEEHWVCCAIYPRQRHITLFDSLGSRMRLKDDVQDTVALVKRMYLLAELRGHTIYTRAIDQDWTAQQLVFERLQHNNYDCGVWVLAFITSILRGYQSLRTPEVHIPILRERLHRAVLCLMM</sequence>
<proteinExistence type="predicted"/>
<organism evidence="1 2">
    <name type="scientific">Pluteus cervinus</name>
    <dbReference type="NCBI Taxonomy" id="181527"/>
    <lineage>
        <taxon>Eukaryota</taxon>
        <taxon>Fungi</taxon>
        <taxon>Dikarya</taxon>
        <taxon>Basidiomycota</taxon>
        <taxon>Agaricomycotina</taxon>
        <taxon>Agaricomycetes</taxon>
        <taxon>Agaricomycetidae</taxon>
        <taxon>Agaricales</taxon>
        <taxon>Pluteineae</taxon>
        <taxon>Pluteaceae</taxon>
        <taxon>Pluteus</taxon>
    </lineage>
</organism>
<evidence type="ECO:0000313" key="2">
    <source>
        <dbReference type="Proteomes" id="UP000308600"/>
    </source>
</evidence>
<name>A0ACD3AEV9_9AGAR</name>
<evidence type="ECO:0000313" key="1">
    <source>
        <dbReference type="EMBL" id="TFK63382.1"/>
    </source>
</evidence>
<reference evidence="1 2" key="1">
    <citation type="journal article" date="2019" name="Nat. Ecol. Evol.">
        <title>Megaphylogeny resolves global patterns of mushroom evolution.</title>
        <authorList>
            <person name="Varga T."/>
            <person name="Krizsan K."/>
            <person name="Foldi C."/>
            <person name="Dima B."/>
            <person name="Sanchez-Garcia M."/>
            <person name="Sanchez-Ramirez S."/>
            <person name="Szollosi G.J."/>
            <person name="Szarkandi J.G."/>
            <person name="Papp V."/>
            <person name="Albert L."/>
            <person name="Andreopoulos W."/>
            <person name="Angelini C."/>
            <person name="Antonin V."/>
            <person name="Barry K.W."/>
            <person name="Bougher N.L."/>
            <person name="Buchanan P."/>
            <person name="Buyck B."/>
            <person name="Bense V."/>
            <person name="Catcheside P."/>
            <person name="Chovatia M."/>
            <person name="Cooper J."/>
            <person name="Damon W."/>
            <person name="Desjardin D."/>
            <person name="Finy P."/>
            <person name="Geml J."/>
            <person name="Haridas S."/>
            <person name="Hughes K."/>
            <person name="Justo A."/>
            <person name="Karasinski D."/>
            <person name="Kautmanova I."/>
            <person name="Kiss B."/>
            <person name="Kocsube S."/>
            <person name="Kotiranta H."/>
            <person name="LaButti K.M."/>
            <person name="Lechner B.E."/>
            <person name="Liimatainen K."/>
            <person name="Lipzen A."/>
            <person name="Lukacs Z."/>
            <person name="Mihaltcheva S."/>
            <person name="Morgado L.N."/>
            <person name="Niskanen T."/>
            <person name="Noordeloos M.E."/>
            <person name="Ohm R.A."/>
            <person name="Ortiz-Santana B."/>
            <person name="Ovrebo C."/>
            <person name="Racz N."/>
            <person name="Riley R."/>
            <person name="Savchenko A."/>
            <person name="Shiryaev A."/>
            <person name="Soop K."/>
            <person name="Spirin V."/>
            <person name="Szebenyi C."/>
            <person name="Tomsovsky M."/>
            <person name="Tulloss R.E."/>
            <person name="Uehling J."/>
            <person name="Grigoriev I.V."/>
            <person name="Vagvolgyi C."/>
            <person name="Papp T."/>
            <person name="Martin F.M."/>
            <person name="Miettinen O."/>
            <person name="Hibbett D.S."/>
            <person name="Nagy L.G."/>
        </authorList>
    </citation>
    <scope>NUCLEOTIDE SEQUENCE [LARGE SCALE GENOMIC DNA]</scope>
    <source>
        <strain evidence="1 2">NL-1719</strain>
    </source>
</reference>
<gene>
    <name evidence="1" type="ORF">BDN72DRAFT_775931</name>
</gene>
<dbReference type="EMBL" id="ML208525">
    <property type="protein sequence ID" value="TFK63382.1"/>
    <property type="molecule type" value="Genomic_DNA"/>
</dbReference>
<dbReference type="Proteomes" id="UP000308600">
    <property type="component" value="Unassembled WGS sequence"/>
</dbReference>
<protein>
    <submittedName>
        <fullName evidence="1">Uncharacterized protein</fullName>
    </submittedName>
</protein>
<accession>A0ACD3AEV9</accession>
<keyword evidence="2" id="KW-1185">Reference proteome</keyword>